<dbReference type="InterPro" id="IPR041698">
    <property type="entry name" value="Methyltransf_25"/>
</dbReference>
<name>A0A370FPQ2_9BURK</name>
<evidence type="ECO:0000256" key="1">
    <source>
        <dbReference type="ARBA" id="ARBA00005189"/>
    </source>
</evidence>
<organism evidence="7 8">
    <name type="scientific">Pseudacidovorax intermedius</name>
    <dbReference type="NCBI Taxonomy" id="433924"/>
    <lineage>
        <taxon>Bacteria</taxon>
        <taxon>Pseudomonadati</taxon>
        <taxon>Pseudomonadota</taxon>
        <taxon>Betaproteobacteria</taxon>
        <taxon>Burkholderiales</taxon>
        <taxon>Comamonadaceae</taxon>
        <taxon>Pseudacidovorax</taxon>
    </lineage>
</organism>
<proteinExistence type="predicted"/>
<accession>A0A370FPQ2</accession>
<feature type="domain" description="Methyltransferase" evidence="6">
    <location>
        <begin position="54"/>
        <end position="149"/>
    </location>
</feature>
<gene>
    <name evidence="7" type="ORF">DFR41_102248</name>
</gene>
<comment type="catalytic activity">
    <reaction evidence="5">
        <text>phosphoethanolamine + S-adenosyl-L-methionine = N-methylethanolamine phosphate + S-adenosyl-L-homocysteine + H(+)</text>
        <dbReference type="Rhea" id="RHEA:20365"/>
        <dbReference type="ChEBI" id="CHEBI:15378"/>
        <dbReference type="ChEBI" id="CHEBI:57781"/>
        <dbReference type="ChEBI" id="CHEBI:57856"/>
        <dbReference type="ChEBI" id="CHEBI:58190"/>
        <dbReference type="ChEBI" id="CHEBI:59789"/>
        <dbReference type="EC" id="2.1.1.103"/>
    </reaction>
    <physiologicalReaction direction="left-to-right" evidence="5">
        <dbReference type="Rhea" id="RHEA:20366"/>
    </physiologicalReaction>
</comment>
<dbReference type="Gene3D" id="3.40.50.150">
    <property type="entry name" value="Vaccinia Virus protein VP39"/>
    <property type="match status" value="1"/>
</dbReference>
<reference evidence="7 8" key="1">
    <citation type="submission" date="2018-07" db="EMBL/GenBank/DDBJ databases">
        <title>Genomic Encyclopedia of Type Strains, Phase IV (KMG-IV): sequencing the most valuable type-strain genomes for metagenomic binning, comparative biology and taxonomic classification.</title>
        <authorList>
            <person name="Goeker M."/>
        </authorList>
    </citation>
    <scope>NUCLEOTIDE SEQUENCE [LARGE SCALE GENOMIC DNA]</scope>
    <source>
        <strain evidence="7 8">DSM 21352</strain>
    </source>
</reference>
<evidence type="ECO:0000256" key="5">
    <source>
        <dbReference type="ARBA" id="ARBA00047622"/>
    </source>
</evidence>
<evidence type="ECO:0000313" key="8">
    <source>
        <dbReference type="Proteomes" id="UP000255265"/>
    </source>
</evidence>
<dbReference type="RefSeq" id="WP_114802349.1">
    <property type="nucleotide sequence ID" value="NZ_QQAV01000002.1"/>
</dbReference>
<evidence type="ECO:0000256" key="3">
    <source>
        <dbReference type="ARBA" id="ARBA00022679"/>
    </source>
</evidence>
<evidence type="ECO:0000313" key="7">
    <source>
        <dbReference type="EMBL" id="RDI27213.1"/>
    </source>
</evidence>
<dbReference type="PANTHER" id="PTHR44307:SF2">
    <property type="entry name" value="PHOSPHOETHANOLAMINE METHYLTRANSFERASE ISOFORM X1"/>
    <property type="match status" value="1"/>
</dbReference>
<dbReference type="AlphaFoldDB" id="A0A370FPQ2"/>
<comment type="pathway">
    <text evidence="1">Lipid metabolism.</text>
</comment>
<protein>
    <submittedName>
        <fullName evidence="7">Methyltransferase family protein</fullName>
    </submittedName>
</protein>
<dbReference type="Proteomes" id="UP000255265">
    <property type="component" value="Unassembled WGS sequence"/>
</dbReference>
<evidence type="ECO:0000256" key="2">
    <source>
        <dbReference type="ARBA" id="ARBA00022603"/>
    </source>
</evidence>
<comment type="pathway">
    <text evidence="4">Phospholipid metabolism.</text>
</comment>
<dbReference type="SUPFAM" id="SSF53335">
    <property type="entry name" value="S-adenosyl-L-methionine-dependent methyltransferases"/>
    <property type="match status" value="1"/>
</dbReference>
<evidence type="ECO:0000256" key="4">
    <source>
        <dbReference type="ARBA" id="ARBA00025707"/>
    </source>
</evidence>
<dbReference type="InterPro" id="IPR029063">
    <property type="entry name" value="SAM-dependent_MTases_sf"/>
</dbReference>
<dbReference type="EMBL" id="QQAV01000002">
    <property type="protein sequence ID" value="RDI27213.1"/>
    <property type="molecule type" value="Genomic_DNA"/>
</dbReference>
<dbReference type="GO" id="GO:0000234">
    <property type="term" value="F:phosphoethanolamine N-methyltransferase activity"/>
    <property type="evidence" value="ECO:0007669"/>
    <property type="project" value="UniProtKB-EC"/>
</dbReference>
<keyword evidence="8" id="KW-1185">Reference proteome</keyword>
<dbReference type="GO" id="GO:0032259">
    <property type="term" value="P:methylation"/>
    <property type="evidence" value="ECO:0007669"/>
    <property type="project" value="UniProtKB-KW"/>
</dbReference>
<dbReference type="PANTHER" id="PTHR44307">
    <property type="entry name" value="PHOSPHOETHANOLAMINE METHYLTRANSFERASE"/>
    <property type="match status" value="1"/>
</dbReference>
<dbReference type="OrthoDB" id="9777638at2"/>
<keyword evidence="2 7" id="KW-0489">Methyltransferase</keyword>
<comment type="caution">
    <text evidence="7">The sequence shown here is derived from an EMBL/GenBank/DDBJ whole genome shotgun (WGS) entry which is preliminary data.</text>
</comment>
<evidence type="ECO:0000259" key="6">
    <source>
        <dbReference type="Pfam" id="PF13649"/>
    </source>
</evidence>
<keyword evidence="3 7" id="KW-0808">Transferase</keyword>
<sequence>MTPSPLPAADEQAALWNGPGGQAWVDVQPMLDELFAPVAELMIETAAIASGDHVLDVGCGTGATSLLAADAAGPMGSCLGIDISGPMVDRARQRAAAAASTARFACADAQTHAFGPGARTRLLSRFGLMFFADPAAAFRNLHRAAAAGGTLTAIVWRSATENPFMTAAERAASAALPGLPLRRPDGPGQFAFADAGRVGRLMHEGGWTDVALEPVDLPLQMPLTALPVYVERLGPLGRILPSVAGETRPALLAAVQSAFTPFIRQERVCFDAACWLLRGRKA</sequence>
<dbReference type="Pfam" id="PF13649">
    <property type="entry name" value="Methyltransf_25"/>
    <property type="match status" value="1"/>
</dbReference>
<dbReference type="CDD" id="cd02440">
    <property type="entry name" value="AdoMet_MTases"/>
    <property type="match status" value="1"/>
</dbReference>